<reference evidence="2" key="1">
    <citation type="submission" date="2022-02" db="EMBL/GenBank/DDBJ databases">
        <authorList>
            <person name="Leng L."/>
        </authorList>
    </citation>
    <scope>NUCLEOTIDE SEQUENCE</scope>
    <source>
        <strain evidence="2">JI</strain>
    </source>
</reference>
<comment type="caution">
    <text evidence="2">The sequence shown here is derived from an EMBL/GenBank/DDBJ whole genome shotgun (WGS) entry which is preliminary data.</text>
</comment>
<feature type="transmembrane region" description="Helical" evidence="1">
    <location>
        <begin position="77"/>
        <end position="96"/>
    </location>
</feature>
<feature type="transmembrane region" description="Helical" evidence="1">
    <location>
        <begin position="9"/>
        <end position="30"/>
    </location>
</feature>
<keyword evidence="1" id="KW-0472">Membrane</keyword>
<name>A0A9X4H0R5_9FIRM</name>
<proteinExistence type="predicted"/>
<dbReference type="Proteomes" id="UP001154312">
    <property type="component" value="Unassembled WGS sequence"/>
</dbReference>
<evidence type="ECO:0000313" key="2">
    <source>
        <dbReference type="EMBL" id="MDF9410027.1"/>
    </source>
</evidence>
<feature type="transmembrane region" description="Helical" evidence="1">
    <location>
        <begin position="53"/>
        <end position="70"/>
    </location>
</feature>
<sequence>MIIIKVRPLGVLLIGYLYMLGAVMLLLSLFDTSIVNSIGIAAQFGLPYFPERLFRVLISFIILIMIYGYVNLRKWGYWFMILYILYFGGVSTLLSMKFNQQPFNGNMIWSILIFLYTFTKRKSFH</sequence>
<organism evidence="2 3">
    <name type="scientific">Pelotomaculum isophthalicicum JI</name>
    <dbReference type="NCBI Taxonomy" id="947010"/>
    <lineage>
        <taxon>Bacteria</taxon>
        <taxon>Bacillati</taxon>
        <taxon>Bacillota</taxon>
        <taxon>Clostridia</taxon>
        <taxon>Eubacteriales</taxon>
        <taxon>Desulfotomaculaceae</taxon>
        <taxon>Pelotomaculum</taxon>
    </lineage>
</organism>
<protein>
    <submittedName>
        <fullName evidence="2">Uncharacterized protein</fullName>
    </submittedName>
</protein>
<evidence type="ECO:0000256" key="1">
    <source>
        <dbReference type="SAM" id="Phobius"/>
    </source>
</evidence>
<accession>A0A9X4H0R5</accession>
<keyword evidence="1" id="KW-1133">Transmembrane helix</keyword>
<feature type="transmembrane region" description="Helical" evidence="1">
    <location>
        <begin position="102"/>
        <end position="119"/>
    </location>
</feature>
<dbReference type="AlphaFoldDB" id="A0A9X4H0R5"/>
<keyword evidence="3" id="KW-1185">Reference proteome</keyword>
<gene>
    <name evidence="2" type="ORF">L7E55_17060</name>
</gene>
<keyword evidence="1" id="KW-0812">Transmembrane</keyword>
<dbReference type="EMBL" id="JAKOAV010000060">
    <property type="protein sequence ID" value="MDF9410027.1"/>
    <property type="molecule type" value="Genomic_DNA"/>
</dbReference>
<evidence type="ECO:0000313" key="3">
    <source>
        <dbReference type="Proteomes" id="UP001154312"/>
    </source>
</evidence>
<dbReference type="RefSeq" id="WP_277445570.1">
    <property type="nucleotide sequence ID" value="NZ_JAKOAV010000060.1"/>
</dbReference>